<dbReference type="InterPro" id="IPR036514">
    <property type="entry name" value="SGNH_hydro_sf"/>
</dbReference>
<dbReference type="SUPFAM" id="SSF52266">
    <property type="entry name" value="SGNH hydrolase"/>
    <property type="match status" value="1"/>
</dbReference>
<dbReference type="AlphaFoldDB" id="A0A1Y2LN90"/>
<protein>
    <recommendedName>
        <fullName evidence="3">SGNH hydrolase-type esterase domain-containing protein</fullName>
    </recommendedName>
</protein>
<dbReference type="Proteomes" id="UP000193240">
    <property type="component" value="Unassembled WGS sequence"/>
</dbReference>
<accession>A0A1Y2LN90</accession>
<organism evidence="1 2">
    <name type="scientific">Epicoccum nigrum</name>
    <name type="common">Soil fungus</name>
    <name type="synonym">Epicoccum purpurascens</name>
    <dbReference type="NCBI Taxonomy" id="105696"/>
    <lineage>
        <taxon>Eukaryota</taxon>
        <taxon>Fungi</taxon>
        <taxon>Dikarya</taxon>
        <taxon>Ascomycota</taxon>
        <taxon>Pezizomycotina</taxon>
        <taxon>Dothideomycetes</taxon>
        <taxon>Pleosporomycetidae</taxon>
        <taxon>Pleosporales</taxon>
        <taxon>Pleosporineae</taxon>
        <taxon>Didymellaceae</taxon>
        <taxon>Epicoccum</taxon>
    </lineage>
</organism>
<evidence type="ECO:0008006" key="3">
    <source>
        <dbReference type="Google" id="ProtNLM"/>
    </source>
</evidence>
<dbReference type="InParanoid" id="A0A1Y2LN90"/>
<reference evidence="1 2" key="1">
    <citation type="journal article" date="2017" name="Genome Announc.">
        <title>Genome sequence of the saprophytic ascomycete Epicoccum nigrum ICMP 19927 strain isolated from New Zealand.</title>
        <authorList>
            <person name="Fokin M."/>
            <person name="Fleetwood D."/>
            <person name="Weir B.S."/>
            <person name="Villas-Boas S.G."/>
        </authorList>
    </citation>
    <scope>NUCLEOTIDE SEQUENCE [LARGE SCALE GENOMIC DNA]</scope>
    <source>
        <strain evidence="1 2">ICMP 19927</strain>
    </source>
</reference>
<dbReference type="Gene3D" id="3.40.50.1110">
    <property type="entry name" value="SGNH hydrolase"/>
    <property type="match status" value="1"/>
</dbReference>
<sequence>MTRKINRSRFYFEWKGHQIQDLETFLAITTAQQPDKPIVYLAGDSSLDNKYWVSSDDATVEVPEIYHHALDKPAPKPDVSFWMNHFLGDRATCINTAVEESMLRQRDQELLEHDKFIRDNIRTQDVLIVSVGANDIALKPLPCTIAHMLHLAWATPRSSIVKGSAYSLKYFKHMFGKNIQDYVDRLTAKTRPRAVIICMIYFPLESGLGQTSWADAQLKALGYNTWPGQLQAAIRTLYETATRKIQIEGTEVIPCALHEVLDGKTAGDYTARVEPNEHGGKKMAQKFVELLDGVWTDTSQEIHRPTTSEDIPSSLTL</sequence>
<keyword evidence="2" id="KW-1185">Reference proteome</keyword>
<dbReference type="OMA" id="VAFWLNH"/>
<dbReference type="EMBL" id="KZ107855">
    <property type="protein sequence ID" value="OSS45210.1"/>
    <property type="molecule type" value="Genomic_DNA"/>
</dbReference>
<evidence type="ECO:0000313" key="1">
    <source>
        <dbReference type="EMBL" id="OSS45210.1"/>
    </source>
</evidence>
<gene>
    <name evidence="1" type="ORF">B5807_09292</name>
</gene>
<evidence type="ECO:0000313" key="2">
    <source>
        <dbReference type="Proteomes" id="UP000193240"/>
    </source>
</evidence>
<name>A0A1Y2LN90_EPING</name>
<proteinExistence type="predicted"/>